<evidence type="ECO:0008006" key="2">
    <source>
        <dbReference type="Google" id="ProtNLM"/>
    </source>
</evidence>
<dbReference type="Gene3D" id="3.30.420.240">
    <property type="match status" value="1"/>
</dbReference>
<name>A0A6M3L4F0_9ZZZZ</name>
<dbReference type="EMBL" id="MT142798">
    <property type="protein sequence ID" value="QJA88702.1"/>
    <property type="molecule type" value="Genomic_DNA"/>
</dbReference>
<gene>
    <name evidence="1" type="ORF">MM415B02705_0009</name>
</gene>
<reference evidence="1" key="1">
    <citation type="submission" date="2020-03" db="EMBL/GenBank/DDBJ databases">
        <title>The deep terrestrial virosphere.</title>
        <authorList>
            <person name="Holmfeldt K."/>
            <person name="Nilsson E."/>
            <person name="Simone D."/>
            <person name="Lopez-Fernandez M."/>
            <person name="Wu X."/>
            <person name="de Brujin I."/>
            <person name="Lundin D."/>
            <person name="Andersson A."/>
            <person name="Bertilsson S."/>
            <person name="Dopson M."/>
        </authorList>
    </citation>
    <scope>NUCLEOTIDE SEQUENCE</scope>
    <source>
        <strain evidence="1">MM415B02705</strain>
    </source>
</reference>
<evidence type="ECO:0000313" key="1">
    <source>
        <dbReference type="EMBL" id="QJA88702.1"/>
    </source>
</evidence>
<dbReference type="AlphaFoldDB" id="A0A6M3L4F0"/>
<organism evidence="1">
    <name type="scientific">viral metagenome</name>
    <dbReference type="NCBI Taxonomy" id="1070528"/>
    <lineage>
        <taxon>unclassified sequences</taxon>
        <taxon>metagenomes</taxon>
        <taxon>organismal metagenomes</taxon>
    </lineage>
</organism>
<proteinExistence type="predicted"/>
<sequence length="259" mass="29318">MTLDEWWLSRVESRFTKLEIEEQFPSEITDVFKASLTKAYFEVQALEDMGYDACPPIKQTEIDTHNSIVRVYKPPVVGRKYVAYTDPSDGVGDPFVTGVMDFVTGEVVCSATGKVKVDECAKIHDELVRAYNATNSFEYNGNAGGSFSTVLTALNTPNMSPRYKPDKTVDLEKKGQHISGEFKKAILGHLAFGIAKRQIVCHDREFMQQAKFVTRDDEGNPLTPKKMDFDWVMMMAGLWWLQQFVPAGEYGCRSFSYKE</sequence>
<protein>
    <recommendedName>
        <fullName evidence="2">Terminase</fullName>
    </recommendedName>
</protein>
<accession>A0A6M3L4F0</accession>